<reference evidence="3 4" key="1">
    <citation type="submission" date="2016-06" db="EMBL/GenBank/DDBJ databases">
        <title>Living apart together: crosstalk between the core and supernumerary genomes in a fungal plant pathogen.</title>
        <authorList>
            <person name="Vanheule A."/>
            <person name="Audenaert K."/>
            <person name="Warris S."/>
            <person name="Van De Geest H."/>
            <person name="Schijlen E."/>
            <person name="Hofte M."/>
            <person name="De Saeger S."/>
            <person name="Haesaert G."/>
            <person name="Waalwijk C."/>
            <person name="Van Der Lee T."/>
        </authorList>
    </citation>
    <scope>NUCLEOTIDE SEQUENCE [LARGE SCALE GENOMIC DNA]</scope>
    <source>
        <strain evidence="3 4">2516</strain>
    </source>
</reference>
<keyword evidence="2" id="KW-0732">Signal</keyword>
<feature type="chain" id="PRO_5008603210" evidence="2">
    <location>
        <begin position="17"/>
        <end position="567"/>
    </location>
</feature>
<name>A0A1B8AS01_FUSPO</name>
<dbReference type="OMA" id="CWPYVSM"/>
<feature type="region of interest" description="Disordered" evidence="1">
    <location>
        <begin position="471"/>
        <end position="567"/>
    </location>
</feature>
<dbReference type="STRING" id="36050.A0A1B8AS01"/>
<keyword evidence="4" id="KW-1185">Reference proteome</keyword>
<accession>A0A1B8AS01</accession>
<comment type="caution">
    <text evidence="3">The sequence shown here is derived from an EMBL/GenBank/DDBJ whole genome shotgun (WGS) entry which is preliminary data.</text>
</comment>
<dbReference type="EMBL" id="LYXU01000002">
    <property type="protein sequence ID" value="OBS23166.1"/>
    <property type="molecule type" value="Genomic_DNA"/>
</dbReference>
<evidence type="ECO:0000256" key="1">
    <source>
        <dbReference type="SAM" id="MobiDB-lite"/>
    </source>
</evidence>
<gene>
    <name evidence="3" type="ORF">FPOA_03722</name>
</gene>
<protein>
    <submittedName>
        <fullName evidence="3">Uncharacterized protein</fullName>
    </submittedName>
</protein>
<proteinExistence type="predicted"/>
<evidence type="ECO:0000256" key="2">
    <source>
        <dbReference type="SAM" id="SignalP"/>
    </source>
</evidence>
<evidence type="ECO:0000313" key="3">
    <source>
        <dbReference type="EMBL" id="OBS23166.1"/>
    </source>
</evidence>
<feature type="compositionally biased region" description="Low complexity" evidence="1">
    <location>
        <begin position="474"/>
        <end position="510"/>
    </location>
</feature>
<dbReference type="AlphaFoldDB" id="A0A1B8AS01"/>
<dbReference type="Proteomes" id="UP000091967">
    <property type="component" value="Unassembled WGS sequence"/>
</dbReference>
<feature type="compositionally biased region" description="Low complexity" evidence="1">
    <location>
        <begin position="524"/>
        <end position="557"/>
    </location>
</feature>
<sequence length="567" mass="58497">MSRLLTFAAGLALAAAQLTSSSLESHVDTLTLGNSFNPIKEAYWTSLPHHRRTPFAVSPDGKTAFLAYLDASGTGVHIQGVDPKTFAAVGTPVTIKDGKEAGGLVAHNDGFALLTNEVVSGEAKDPLPVIYKYINGKQTFRTLLGGSGFSGDALASPDINGDLVFSEKAGYYAAYIVVTSYSGSASGHFGDAIRYITPAGKVEEIQGASSSWGCSHNTGIAFEAANEPPFASLCAEDQGAIWLNTETQGMSNNGVKVSNEHVINGASNEPMGGMSGSYSSLARFVGSDSYIFSWTSRGAINLSANEWMGNGYTHAEQRTTNRNVAIALMSDKKTLLGKQATSEVGAKDGDSQVNWITDGANDCSNVHAATFDASTALVTWEEISNPVCENEAMGCSGKYAGTTFQAVDSKGKKVGQAITSDEVFVSGDMVTMADGRICWPYVNMAWKLDGPTQAADVKKMSFACISNGSGSGSGSSSASASAAPVSTATPAPASDSASGSTPSSVPTSGSRPGFVSGSGSRIVPGTRFGSRFGSRFSSTSSSAPTATTASNPGSATGCSAKSSKRRF</sequence>
<organism evidence="3 4">
    <name type="scientific">Fusarium poae</name>
    <dbReference type="NCBI Taxonomy" id="36050"/>
    <lineage>
        <taxon>Eukaryota</taxon>
        <taxon>Fungi</taxon>
        <taxon>Dikarya</taxon>
        <taxon>Ascomycota</taxon>
        <taxon>Pezizomycotina</taxon>
        <taxon>Sordariomycetes</taxon>
        <taxon>Hypocreomycetidae</taxon>
        <taxon>Hypocreales</taxon>
        <taxon>Nectriaceae</taxon>
        <taxon>Fusarium</taxon>
    </lineage>
</organism>
<evidence type="ECO:0000313" key="4">
    <source>
        <dbReference type="Proteomes" id="UP000091967"/>
    </source>
</evidence>
<feature type="signal peptide" evidence="2">
    <location>
        <begin position="1"/>
        <end position="16"/>
    </location>
</feature>